<dbReference type="PANTHER" id="PTHR38831:SF1">
    <property type="entry name" value="TYPE II SECRETION SYSTEM PROTEIN K-RELATED"/>
    <property type="match status" value="1"/>
</dbReference>
<keyword evidence="4 10" id="KW-1003">Cell membrane</keyword>
<evidence type="ECO:0000256" key="10">
    <source>
        <dbReference type="PIRNR" id="PIRNR002786"/>
    </source>
</evidence>
<keyword evidence="8 11" id="KW-1133">Transmembrane helix</keyword>
<dbReference type="GO" id="GO:0009306">
    <property type="term" value="P:protein secretion"/>
    <property type="evidence" value="ECO:0007669"/>
    <property type="project" value="InterPro"/>
</dbReference>
<dbReference type="InterPro" id="IPR045584">
    <property type="entry name" value="Pilin-like"/>
</dbReference>
<dbReference type="NCBIfam" id="NF037980">
    <property type="entry name" value="T2SS_GspK"/>
    <property type="match status" value="1"/>
</dbReference>
<evidence type="ECO:0000256" key="4">
    <source>
        <dbReference type="ARBA" id="ARBA00022475"/>
    </source>
</evidence>
<comment type="subcellular location">
    <subcellularLocation>
        <location evidence="1 10">Cell inner membrane</location>
    </subcellularLocation>
</comment>
<dbReference type="RefSeq" id="WP_123712145.1">
    <property type="nucleotide sequence ID" value="NZ_RKHR01000004.1"/>
</dbReference>
<protein>
    <recommendedName>
        <fullName evidence="10">Type II secretion system protein K</fullName>
    </recommendedName>
</protein>
<dbReference type="InterPro" id="IPR005628">
    <property type="entry name" value="GspK"/>
</dbReference>
<accession>A0A3N2DNF9</accession>
<keyword evidence="3 10" id="KW-0813">Transport</keyword>
<evidence type="ECO:0000256" key="11">
    <source>
        <dbReference type="SAM" id="Phobius"/>
    </source>
</evidence>
<feature type="domain" description="T2SS protein K second SAM-like" evidence="12">
    <location>
        <begin position="224"/>
        <end position="279"/>
    </location>
</feature>
<evidence type="ECO:0000256" key="8">
    <source>
        <dbReference type="ARBA" id="ARBA00022989"/>
    </source>
</evidence>
<dbReference type="InterPro" id="IPR049179">
    <property type="entry name" value="T2SSK_SAM-like_2nd"/>
</dbReference>
<evidence type="ECO:0000256" key="6">
    <source>
        <dbReference type="ARBA" id="ARBA00022692"/>
    </source>
</evidence>
<dbReference type="Gene3D" id="3.30.1300.30">
    <property type="entry name" value="GSPII I/J protein-like"/>
    <property type="match status" value="1"/>
</dbReference>
<gene>
    <name evidence="14" type="ORF">EDC56_1778</name>
</gene>
<feature type="domain" description="T2SS protein K first SAM-like" evidence="13">
    <location>
        <begin position="111"/>
        <end position="219"/>
    </location>
</feature>
<dbReference type="PANTHER" id="PTHR38831">
    <property type="entry name" value="TYPE II SECRETION SYSTEM PROTEIN K"/>
    <property type="match status" value="1"/>
</dbReference>
<evidence type="ECO:0000256" key="1">
    <source>
        <dbReference type="ARBA" id="ARBA00004533"/>
    </source>
</evidence>
<keyword evidence="7" id="KW-0653">Protein transport</keyword>
<keyword evidence="9 10" id="KW-0472">Membrane</keyword>
<dbReference type="AlphaFoldDB" id="A0A3N2DNF9"/>
<dbReference type="EMBL" id="RKHR01000004">
    <property type="protein sequence ID" value="ROS01343.1"/>
    <property type="molecule type" value="Genomic_DNA"/>
</dbReference>
<evidence type="ECO:0000259" key="12">
    <source>
        <dbReference type="Pfam" id="PF03934"/>
    </source>
</evidence>
<evidence type="ECO:0000256" key="2">
    <source>
        <dbReference type="ARBA" id="ARBA00007246"/>
    </source>
</evidence>
<evidence type="ECO:0000256" key="5">
    <source>
        <dbReference type="ARBA" id="ARBA00022519"/>
    </source>
</evidence>
<dbReference type="Pfam" id="PF21687">
    <property type="entry name" value="T2SSK_1st"/>
    <property type="match status" value="1"/>
</dbReference>
<dbReference type="SUPFAM" id="SSF54523">
    <property type="entry name" value="Pili subunits"/>
    <property type="match status" value="1"/>
</dbReference>
<dbReference type="InterPro" id="IPR049031">
    <property type="entry name" value="T2SSK_SAM-like_1st"/>
</dbReference>
<evidence type="ECO:0000256" key="9">
    <source>
        <dbReference type="ARBA" id="ARBA00023136"/>
    </source>
</evidence>
<keyword evidence="15" id="KW-1185">Reference proteome</keyword>
<evidence type="ECO:0000313" key="15">
    <source>
        <dbReference type="Proteomes" id="UP000275394"/>
    </source>
</evidence>
<reference evidence="14 15" key="1">
    <citation type="submission" date="2018-11" db="EMBL/GenBank/DDBJ databases">
        <title>Genomic Encyclopedia of Type Strains, Phase IV (KMG-IV): sequencing the most valuable type-strain genomes for metagenomic binning, comparative biology and taxonomic classification.</title>
        <authorList>
            <person name="Goeker M."/>
        </authorList>
    </citation>
    <scope>NUCLEOTIDE SEQUENCE [LARGE SCALE GENOMIC DNA]</scope>
    <source>
        <strain evidence="14 15">DSM 100316</strain>
    </source>
</reference>
<evidence type="ECO:0000259" key="13">
    <source>
        <dbReference type="Pfam" id="PF21687"/>
    </source>
</evidence>
<dbReference type="Pfam" id="PF03934">
    <property type="entry name" value="T2SSK"/>
    <property type="match status" value="1"/>
</dbReference>
<evidence type="ECO:0000256" key="7">
    <source>
        <dbReference type="ARBA" id="ARBA00022927"/>
    </source>
</evidence>
<feature type="transmembrane region" description="Helical" evidence="11">
    <location>
        <begin position="15"/>
        <end position="35"/>
    </location>
</feature>
<dbReference type="Gene3D" id="1.10.40.60">
    <property type="entry name" value="EpsJ-like"/>
    <property type="match status" value="2"/>
</dbReference>
<dbReference type="SUPFAM" id="SSF158544">
    <property type="entry name" value="GspK insert domain-like"/>
    <property type="match status" value="2"/>
</dbReference>
<name>A0A3N2DNF9_9GAMM</name>
<evidence type="ECO:0000256" key="3">
    <source>
        <dbReference type="ARBA" id="ARBA00022448"/>
    </source>
</evidence>
<evidence type="ECO:0000313" key="14">
    <source>
        <dbReference type="EMBL" id="ROS01343.1"/>
    </source>
</evidence>
<dbReference type="PIRSF" id="PIRSF002786">
    <property type="entry name" value="XcpX"/>
    <property type="match status" value="1"/>
</dbReference>
<dbReference type="Proteomes" id="UP000275394">
    <property type="component" value="Unassembled WGS sequence"/>
</dbReference>
<proteinExistence type="inferred from homology"/>
<keyword evidence="6 11" id="KW-0812">Transmembrane</keyword>
<dbReference type="InterPro" id="IPR038072">
    <property type="entry name" value="GspK_central_sf"/>
</dbReference>
<dbReference type="GO" id="GO:0005886">
    <property type="term" value="C:plasma membrane"/>
    <property type="evidence" value="ECO:0007669"/>
    <property type="project" value="UniProtKB-SubCell"/>
</dbReference>
<organism evidence="14 15">
    <name type="scientific">Sinobacterium caligoides</name>
    <dbReference type="NCBI Taxonomy" id="933926"/>
    <lineage>
        <taxon>Bacteria</taxon>
        <taxon>Pseudomonadati</taxon>
        <taxon>Pseudomonadota</taxon>
        <taxon>Gammaproteobacteria</taxon>
        <taxon>Cellvibrionales</taxon>
        <taxon>Spongiibacteraceae</taxon>
        <taxon>Sinobacterium</taxon>
    </lineage>
</organism>
<comment type="similarity">
    <text evidence="2 10">Belongs to the GSP K family.</text>
</comment>
<sequence length="320" mass="35569">MHYAKQQLGQERQRGVAMIMAILIVALITALVTAAGREFVLGYKRASNHFNHEQGYYYLLTAEDLAKEGLIEEEEVNPDYDQEALLQQSPIHYPLEDVEGWVEGEAIDLQGRINLNTLKKEGEGNGKHSPQQAVLSRLLQEMSLDPVMANDLVDAITDWVDDDQLVTSLSGGEDDTYQGRTPAYFAANQSMRSLSELLLIEGMNKELYRKLRPYVTVWADGAEININSAALPLMMALTEPALSESEAEELIEGRPYSDIAKFKESSAFTGKKLEVVLTVKSARYMLSSEVEVFGSRQTMTSVLERSSGKVKVLARSSGQL</sequence>
<comment type="caution">
    <text evidence="14">The sequence shown here is derived from an EMBL/GenBank/DDBJ whole genome shotgun (WGS) entry which is preliminary data.</text>
</comment>
<dbReference type="OrthoDB" id="9788973at2"/>
<keyword evidence="5 10" id="KW-0997">Cell inner membrane</keyword>